<protein>
    <recommendedName>
        <fullName evidence="3">PIPK domain-containing protein</fullName>
    </recommendedName>
</protein>
<name>A0AAU9K0F6_9CILI</name>
<evidence type="ECO:0000256" key="2">
    <source>
        <dbReference type="SAM" id="Phobius"/>
    </source>
</evidence>
<dbReference type="InterPro" id="IPR002498">
    <property type="entry name" value="PInositol-4-P-4/5-kinase_core"/>
</dbReference>
<dbReference type="PANTHER" id="PTHR23086">
    <property type="entry name" value="PHOSPHATIDYLINOSITOL-4-PHOSPHATE 5-KINASE"/>
    <property type="match status" value="1"/>
</dbReference>
<dbReference type="GO" id="GO:0005524">
    <property type="term" value="F:ATP binding"/>
    <property type="evidence" value="ECO:0007669"/>
    <property type="project" value="UniProtKB-UniRule"/>
</dbReference>
<feature type="transmembrane region" description="Helical" evidence="2">
    <location>
        <begin position="6"/>
        <end position="28"/>
    </location>
</feature>
<reference evidence="4" key="1">
    <citation type="submission" date="2021-09" db="EMBL/GenBank/DDBJ databases">
        <authorList>
            <consortium name="AG Swart"/>
            <person name="Singh M."/>
            <person name="Singh A."/>
            <person name="Seah K."/>
            <person name="Emmerich C."/>
        </authorList>
    </citation>
    <scope>NUCLEOTIDE SEQUENCE</scope>
    <source>
        <strain evidence="4">ATCC30299</strain>
    </source>
</reference>
<keyword evidence="1" id="KW-0418">Kinase</keyword>
<feature type="transmembrane region" description="Helical" evidence="2">
    <location>
        <begin position="173"/>
        <end position="198"/>
    </location>
</feature>
<sequence length="652" mass="76361">MVFSFELTTLVFSALSLVSSVWVSLVYYYNKELHQHPSEILAWISIFEISMCHHSIALALDTDLSINGEGPHIVLQILSLYSIDEETARGITCAINQTLFCGAVTAVMSYNLFLCIDLIITLRNPLITGRSRMKYYHIFGFLLMIAQMIYNAVENSETRECRMSMTDYYIELWNYGWLATIYGAYLLAAAVSLVYSWVRIAMDYTSLHGGAKEYFRRHISYIIIFTFVWSFAMVNFFDKSTGLAQQFGIILVCSSGFILAFVRNGEPLFWNVSKRCIKQRQLRHDAPSNYIELYCDMWNIPISQMMQKNLGSQTTYCLLYGIYEALRRSQEVDEAFTYDTFNDENYKNVIPHKISDRNLSHELYGLRIATSPYFLVEEYAPKVFQHLRQLDQLTAESTKNSINPQNNKSTLFSVHSAQGGSGSLFIFTEDGKFVIKTIRKAERKTLVKNLLKAYHKHIYFNRGSFLCRIYGVYTVRVPGLAPLELLLIENLKRPDMIRFYDLKGSTHKRSASKKFDEAFIGPFKDRDFLLENRKIEVSSRHRKHLLNEILKDASLLMKHQIMDYSILLQVFRKEQNDSFSSDREFEWYTFAIIDYLNQYTFKKKVEYYIRYIQLGKHIKTISVRQPVKYFRRFFNFLSEKILTQRKNDIYEL</sequence>
<organism evidence="4 5">
    <name type="scientific">Blepharisma stoltei</name>
    <dbReference type="NCBI Taxonomy" id="1481888"/>
    <lineage>
        <taxon>Eukaryota</taxon>
        <taxon>Sar</taxon>
        <taxon>Alveolata</taxon>
        <taxon>Ciliophora</taxon>
        <taxon>Postciliodesmatophora</taxon>
        <taxon>Heterotrichea</taxon>
        <taxon>Heterotrichida</taxon>
        <taxon>Blepharismidae</taxon>
        <taxon>Blepharisma</taxon>
    </lineage>
</organism>
<comment type="caution">
    <text evidence="4">The sequence shown here is derived from an EMBL/GenBank/DDBJ whole genome shotgun (WGS) entry which is preliminary data.</text>
</comment>
<dbReference type="SMART" id="SM00330">
    <property type="entry name" value="PIPKc"/>
    <property type="match status" value="1"/>
</dbReference>
<keyword evidence="2" id="KW-0472">Membrane</keyword>
<dbReference type="PANTHER" id="PTHR23086:SF8">
    <property type="entry name" value="PHOSPHATIDYLINOSITOL 5-PHOSPHATE 4-KINASE, ISOFORM A"/>
    <property type="match status" value="1"/>
</dbReference>
<keyword evidence="1" id="KW-0067">ATP-binding</keyword>
<keyword evidence="5" id="KW-1185">Reference proteome</keyword>
<evidence type="ECO:0000313" key="4">
    <source>
        <dbReference type="EMBL" id="CAG9326641.1"/>
    </source>
</evidence>
<feature type="transmembrane region" description="Helical" evidence="2">
    <location>
        <begin position="134"/>
        <end position="153"/>
    </location>
</feature>
<dbReference type="Gene3D" id="1.20.1070.10">
    <property type="entry name" value="Rhodopsin 7-helix transmembrane proteins"/>
    <property type="match status" value="1"/>
</dbReference>
<dbReference type="Pfam" id="PF01504">
    <property type="entry name" value="PIP5K"/>
    <property type="match status" value="2"/>
</dbReference>
<feature type="transmembrane region" description="Helical" evidence="2">
    <location>
        <begin position="219"/>
        <end position="237"/>
    </location>
</feature>
<keyword evidence="1" id="KW-0547">Nucleotide-binding</keyword>
<dbReference type="GO" id="GO:0046854">
    <property type="term" value="P:phosphatidylinositol phosphate biosynthetic process"/>
    <property type="evidence" value="ECO:0007669"/>
    <property type="project" value="TreeGrafter"/>
</dbReference>
<evidence type="ECO:0000256" key="1">
    <source>
        <dbReference type="PROSITE-ProRule" id="PRU00781"/>
    </source>
</evidence>
<feature type="domain" description="PIPK" evidence="3">
    <location>
        <begin position="306"/>
        <end position="641"/>
    </location>
</feature>
<keyword evidence="2" id="KW-1133">Transmembrane helix</keyword>
<dbReference type="GO" id="GO:0005886">
    <property type="term" value="C:plasma membrane"/>
    <property type="evidence" value="ECO:0007669"/>
    <property type="project" value="TreeGrafter"/>
</dbReference>
<feature type="transmembrane region" description="Helical" evidence="2">
    <location>
        <begin position="243"/>
        <end position="262"/>
    </location>
</feature>
<keyword evidence="2" id="KW-0812">Transmembrane</keyword>
<proteinExistence type="predicted"/>
<feature type="transmembrane region" description="Helical" evidence="2">
    <location>
        <begin position="97"/>
        <end position="122"/>
    </location>
</feature>
<dbReference type="Proteomes" id="UP001162131">
    <property type="component" value="Unassembled WGS sequence"/>
</dbReference>
<evidence type="ECO:0000313" key="5">
    <source>
        <dbReference type="Proteomes" id="UP001162131"/>
    </source>
</evidence>
<dbReference type="InterPro" id="IPR027483">
    <property type="entry name" value="PInositol-4-P-4/5-kinase_C_sf"/>
</dbReference>
<dbReference type="SUPFAM" id="SSF56104">
    <property type="entry name" value="SAICAR synthase-like"/>
    <property type="match status" value="1"/>
</dbReference>
<dbReference type="InterPro" id="IPR023610">
    <property type="entry name" value="PInositol-4/5-P-5/4-kinase"/>
</dbReference>
<dbReference type="PROSITE" id="PS51455">
    <property type="entry name" value="PIPK"/>
    <property type="match status" value="1"/>
</dbReference>
<dbReference type="Gene3D" id="3.30.810.10">
    <property type="entry name" value="2-Layer Sandwich"/>
    <property type="match status" value="1"/>
</dbReference>
<dbReference type="EMBL" id="CAJZBQ010000041">
    <property type="protein sequence ID" value="CAG9326641.1"/>
    <property type="molecule type" value="Genomic_DNA"/>
</dbReference>
<dbReference type="GO" id="GO:0016308">
    <property type="term" value="F:1-phosphatidylinositol-4-phosphate 5-kinase activity"/>
    <property type="evidence" value="ECO:0007669"/>
    <property type="project" value="TreeGrafter"/>
</dbReference>
<dbReference type="AlphaFoldDB" id="A0AAU9K0F6"/>
<dbReference type="Gene3D" id="3.30.800.10">
    <property type="entry name" value="Phosphatidylinositol Phosphate Kinase II Beta"/>
    <property type="match status" value="1"/>
</dbReference>
<dbReference type="CDD" id="cd00139">
    <property type="entry name" value="PIPKc"/>
    <property type="match status" value="1"/>
</dbReference>
<keyword evidence="1" id="KW-0808">Transferase</keyword>
<dbReference type="InterPro" id="IPR027484">
    <property type="entry name" value="PInositol-4-P-5-kinase_N"/>
</dbReference>
<evidence type="ECO:0000259" key="3">
    <source>
        <dbReference type="PROSITE" id="PS51455"/>
    </source>
</evidence>
<accession>A0AAU9K0F6</accession>
<gene>
    <name evidence="4" type="ORF">BSTOLATCC_MIC41915</name>
</gene>